<dbReference type="EMBL" id="ACIO01000315">
    <property type="protein sequence ID" value="EFC98003.1"/>
    <property type="molecule type" value="Genomic_DNA"/>
</dbReference>
<accession>D3AJJ2</accession>
<dbReference type="Proteomes" id="UP000004968">
    <property type="component" value="Unassembled WGS sequence"/>
</dbReference>
<organism evidence="1 2">
    <name type="scientific">Hungatella hathewayi DSM 13479</name>
    <dbReference type="NCBI Taxonomy" id="566550"/>
    <lineage>
        <taxon>Bacteria</taxon>
        <taxon>Bacillati</taxon>
        <taxon>Bacillota</taxon>
        <taxon>Clostridia</taxon>
        <taxon>Lachnospirales</taxon>
        <taxon>Lachnospiraceae</taxon>
        <taxon>Hungatella</taxon>
    </lineage>
</organism>
<comment type="caution">
    <text evidence="1">The sequence shown here is derived from an EMBL/GenBank/DDBJ whole genome shotgun (WGS) entry which is preliminary data.</text>
</comment>
<sequence>MSRQNLVDSLEQLSKNNFQPMHETIRFRQFTKEKRIWHRSV</sequence>
<reference evidence="1 2" key="1">
    <citation type="submission" date="2010-01" db="EMBL/GenBank/DDBJ databases">
        <authorList>
            <person name="Weinstock G."/>
            <person name="Sodergren E."/>
            <person name="Clifton S."/>
            <person name="Fulton L."/>
            <person name="Fulton B."/>
            <person name="Courtney L."/>
            <person name="Fronick C."/>
            <person name="Harrison M."/>
            <person name="Strong C."/>
            <person name="Farmer C."/>
            <person name="Delahaunty K."/>
            <person name="Markovic C."/>
            <person name="Hall O."/>
            <person name="Minx P."/>
            <person name="Tomlinson C."/>
            <person name="Mitreva M."/>
            <person name="Nelson J."/>
            <person name="Hou S."/>
            <person name="Wollam A."/>
            <person name="Pepin K.H."/>
            <person name="Johnson M."/>
            <person name="Bhonagiri V."/>
            <person name="Nash W.E."/>
            <person name="Warren W."/>
            <person name="Chinwalla A."/>
            <person name="Mardis E.R."/>
            <person name="Wilson R.K."/>
        </authorList>
    </citation>
    <scope>NUCLEOTIDE SEQUENCE [LARGE SCALE GENOMIC DNA]</scope>
    <source>
        <strain evidence="1 2">DSM 13479</strain>
    </source>
</reference>
<protein>
    <submittedName>
        <fullName evidence="1">Uncharacterized protein</fullName>
    </submittedName>
</protein>
<name>D3AJJ2_9FIRM</name>
<evidence type="ECO:0000313" key="1">
    <source>
        <dbReference type="EMBL" id="EFC98003.1"/>
    </source>
</evidence>
<dbReference type="HOGENOM" id="CLU_3271248_0_0_9"/>
<evidence type="ECO:0000313" key="2">
    <source>
        <dbReference type="Proteomes" id="UP000004968"/>
    </source>
</evidence>
<gene>
    <name evidence="1" type="ORF">CLOSTHATH_03783</name>
</gene>
<proteinExistence type="predicted"/>
<dbReference type="AlphaFoldDB" id="D3AJJ2"/>